<comment type="catalytic activity">
    <reaction evidence="4">
        <text>L-alanine = D-alanine</text>
        <dbReference type="Rhea" id="RHEA:20249"/>
        <dbReference type="ChEBI" id="CHEBI:57416"/>
        <dbReference type="ChEBI" id="CHEBI:57972"/>
        <dbReference type="EC" id="5.1.1.1"/>
    </reaction>
</comment>
<gene>
    <name evidence="9" type="ORF">LY28_01996</name>
</gene>
<keyword evidence="7" id="KW-0472">Membrane</keyword>
<dbReference type="NCBIfam" id="NF033131">
    <property type="entry name" value="vanT-G-Cterm"/>
    <property type="match status" value="1"/>
</dbReference>
<dbReference type="Pfam" id="PF00842">
    <property type="entry name" value="Ala_racemase_C"/>
    <property type="match status" value="1"/>
</dbReference>
<keyword evidence="7" id="KW-1133">Transmembrane helix</keyword>
<dbReference type="Gene3D" id="2.40.37.10">
    <property type="entry name" value="Lyase, Ornithine Decarboxylase, Chain A, domain 1"/>
    <property type="match status" value="1"/>
</dbReference>
<feature type="transmembrane region" description="Helical" evidence="7">
    <location>
        <begin position="12"/>
        <end position="31"/>
    </location>
</feature>
<dbReference type="UniPathway" id="UPA00042">
    <property type="reaction ID" value="UER00497"/>
</dbReference>
<evidence type="ECO:0000313" key="10">
    <source>
        <dbReference type="Proteomes" id="UP000248132"/>
    </source>
</evidence>
<dbReference type="PANTHER" id="PTHR30511:SF0">
    <property type="entry name" value="ALANINE RACEMASE, CATABOLIC-RELATED"/>
    <property type="match status" value="1"/>
</dbReference>
<keyword evidence="2 4" id="KW-0663">Pyridoxal phosphate</keyword>
<dbReference type="EC" id="5.1.1.1" evidence="4"/>
<feature type="transmembrane region" description="Helical" evidence="7">
    <location>
        <begin position="186"/>
        <end position="205"/>
    </location>
</feature>
<dbReference type="InterPro" id="IPR001608">
    <property type="entry name" value="Ala_racemase_N"/>
</dbReference>
<dbReference type="Proteomes" id="UP000248132">
    <property type="component" value="Unassembled WGS sequence"/>
</dbReference>
<dbReference type="FunFam" id="3.20.20.10:FF:000002">
    <property type="entry name" value="Alanine racemase"/>
    <property type="match status" value="1"/>
</dbReference>
<comment type="similarity">
    <text evidence="4">Belongs to the alanine racemase family.</text>
</comment>
<feature type="transmembrane region" description="Helical" evidence="7">
    <location>
        <begin position="77"/>
        <end position="99"/>
    </location>
</feature>
<organism evidence="9 10">
    <name type="scientific">Ruminiclostridium sufflavum DSM 19573</name>
    <dbReference type="NCBI Taxonomy" id="1121337"/>
    <lineage>
        <taxon>Bacteria</taxon>
        <taxon>Bacillati</taxon>
        <taxon>Bacillota</taxon>
        <taxon>Clostridia</taxon>
        <taxon>Eubacteriales</taxon>
        <taxon>Oscillospiraceae</taxon>
        <taxon>Ruminiclostridium</taxon>
    </lineage>
</organism>
<dbReference type="SMART" id="SM01005">
    <property type="entry name" value="Ala_racemase_C"/>
    <property type="match status" value="1"/>
</dbReference>
<evidence type="ECO:0000256" key="7">
    <source>
        <dbReference type="SAM" id="Phobius"/>
    </source>
</evidence>
<dbReference type="GO" id="GO:0005829">
    <property type="term" value="C:cytosol"/>
    <property type="evidence" value="ECO:0007669"/>
    <property type="project" value="TreeGrafter"/>
</dbReference>
<dbReference type="SUPFAM" id="SSF51419">
    <property type="entry name" value="PLP-binding barrel"/>
    <property type="match status" value="1"/>
</dbReference>
<proteinExistence type="inferred from homology"/>
<comment type="caution">
    <text evidence="9">The sequence shown here is derived from an EMBL/GenBank/DDBJ whole genome shotgun (WGS) entry which is preliminary data.</text>
</comment>
<dbReference type="InterPro" id="IPR029066">
    <property type="entry name" value="PLP-binding_barrel"/>
</dbReference>
<feature type="binding site" evidence="4 6">
    <location>
        <position position="652"/>
    </location>
    <ligand>
        <name>substrate</name>
    </ligand>
</feature>
<dbReference type="GO" id="GO:0008784">
    <property type="term" value="F:alanine racemase activity"/>
    <property type="evidence" value="ECO:0007669"/>
    <property type="project" value="UniProtKB-UniRule"/>
</dbReference>
<comment type="pathway">
    <text evidence="4">Amino-acid biosynthesis; D-alanine biosynthesis; D-alanine from L-alanine: step 1/1.</text>
</comment>
<dbReference type="AlphaFoldDB" id="A0A318XKJ9"/>
<reference evidence="9 10" key="1">
    <citation type="submission" date="2018-06" db="EMBL/GenBank/DDBJ databases">
        <title>Genomic Encyclopedia of Type Strains, Phase I: the one thousand microbial genomes (KMG-I) project.</title>
        <authorList>
            <person name="Kyrpides N."/>
        </authorList>
    </citation>
    <scope>NUCLEOTIDE SEQUENCE [LARGE SCALE GENOMIC DNA]</scope>
    <source>
        <strain evidence="9 10">DSM 19573</strain>
    </source>
</reference>
<dbReference type="SUPFAM" id="SSF50621">
    <property type="entry name" value="Alanine racemase C-terminal domain-like"/>
    <property type="match status" value="1"/>
</dbReference>
<feature type="transmembrane region" description="Helical" evidence="7">
    <location>
        <begin position="146"/>
        <end position="166"/>
    </location>
</feature>
<feature type="transmembrane region" description="Helical" evidence="7">
    <location>
        <begin position="43"/>
        <end position="65"/>
    </location>
</feature>
<evidence type="ECO:0000256" key="2">
    <source>
        <dbReference type="ARBA" id="ARBA00022898"/>
    </source>
</evidence>
<feature type="binding site" evidence="4 6">
    <location>
        <position position="470"/>
    </location>
    <ligand>
        <name>substrate</name>
    </ligand>
</feature>
<dbReference type="InterPro" id="IPR002656">
    <property type="entry name" value="Acyl_transf_3_dom"/>
</dbReference>
<dbReference type="InterPro" id="IPR000821">
    <property type="entry name" value="Ala_racemase"/>
</dbReference>
<evidence type="ECO:0000256" key="1">
    <source>
        <dbReference type="ARBA" id="ARBA00001933"/>
    </source>
</evidence>
<feature type="transmembrane region" description="Helical" evidence="7">
    <location>
        <begin position="245"/>
        <end position="263"/>
    </location>
</feature>
<feature type="transmembrane region" description="Helical" evidence="7">
    <location>
        <begin position="217"/>
        <end position="239"/>
    </location>
</feature>
<evidence type="ECO:0000313" key="9">
    <source>
        <dbReference type="EMBL" id="PYG87624.1"/>
    </source>
</evidence>
<dbReference type="Pfam" id="PF01757">
    <property type="entry name" value="Acyl_transf_3"/>
    <property type="match status" value="1"/>
</dbReference>
<keyword evidence="7" id="KW-0812">Transmembrane</keyword>
<feature type="transmembrane region" description="Helical" evidence="7">
    <location>
        <begin position="307"/>
        <end position="328"/>
    </location>
</feature>
<protein>
    <recommendedName>
        <fullName evidence="4">Alanine racemase</fullName>
        <ecNumber evidence="4">5.1.1.1</ecNumber>
    </recommendedName>
</protein>
<comment type="cofactor">
    <cofactor evidence="1 4 5">
        <name>pyridoxal 5'-phosphate</name>
        <dbReference type="ChEBI" id="CHEBI:597326"/>
    </cofactor>
</comment>
<name>A0A318XKJ9_9FIRM</name>
<keyword evidence="10" id="KW-1185">Reference proteome</keyword>
<sequence length="712" mass="78741">MNNGKAYTGIDVFRIAAALLIIAIHTSPLSSYSETGDFILTRITGRIAVPFFFMVSGFFLISGYSRNYGKLKAFIKNTALIYGIAIAGYIPLNIYNGYFAMDNLLPNIIKDIVFDGTMYHLWYLPAAITGAAAAWLLTERLGLRKAFVIAALLYAIGLFGDSYYGIAEKLPVAEKIYACIFEISDYTRNGIFFAPVFFVLGGIIAGKAIRISLKGCIIGFAASFSLMLIEGMALHGIGIQRHDSMYIMLLPCLYFLFSALTFWRGPRLLLLKTSAMIIYIIHPMVIVVVRLLAKILGLQVLLIENSIIHYLAVSAVTISVSMLASLLYRKVKKKKPAFHKSMDRAWLELDMNNLKHNVEALSKAMPHDCELMAVVKAGAYGHGLFEVSSYVNRLGVKVFAVATIEEGIELRRFGIVGEILILGYTDPERAKELCKYNLTQTLIDFNYAVCLNSQGFNVKAHIKIDTGMHRLGFDVYETAHILEVFSLDKLKIYGIYTHLCSSDSLSEDAADFTRRQIEKFYELLELLKNNGAELPKIHIQSTYGLLNYPELKCNYIRAGVSLYGVLSTPNSETRLQLDLRPVLSLKSKIILIRKIKSGESMGYGRAFTANRDSLLAILPVGYADGFPRNLSCGNGEVIIRGCRAPTAGRICMDQLAVDITDIPGAAVGDIATLIGKDGQEELSAPEAADNSATITNELLSRMGARLKIVERQ</sequence>
<feature type="active site" description="Proton acceptor; specific for L-alanine" evidence="4">
    <location>
        <position position="603"/>
    </location>
</feature>
<dbReference type="RefSeq" id="WP_110462027.1">
    <property type="nucleotide sequence ID" value="NZ_QKMR01000010.1"/>
</dbReference>
<dbReference type="EMBL" id="QKMR01000010">
    <property type="protein sequence ID" value="PYG87624.1"/>
    <property type="molecule type" value="Genomic_DNA"/>
</dbReference>
<dbReference type="Pfam" id="PF01168">
    <property type="entry name" value="Ala_racemase_N"/>
    <property type="match status" value="1"/>
</dbReference>
<dbReference type="GO" id="GO:0016747">
    <property type="term" value="F:acyltransferase activity, transferring groups other than amino-acyl groups"/>
    <property type="evidence" value="ECO:0007669"/>
    <property type="project" value="InterPro"/>
</dbReference>
<feature type="active site" description="Proton acceptor; specific for D-alanine" evidence="4">
    <location>
        <position position="376"/>
    </location>
</feature>
<keyword evidence="3 4" id="KW-0413">Isomerase</keyword>
<dbReference type="NCBIfam" id="TIGR00492">
    <property type="entry name" value="alr"/>
    <property type="match status" value="1"/>
</dbReference>
<evidence type="ECO:0000256" key="3">
    <source>
        <dbReference type="ARBA" id="ARBA00023235"/>
    </source>
</evidence>
<dbReference type="GO" id="GO:0030632">
    <property type="term" value="P:D-alanine biosynthetic process"/>
    <property type="evidence" value="ECO:0007669"/>
    <property type="project" value="UniProtKB-UniRule"/>
</dbReference>
<dbReference type="InterPro" id="IPR009006">
    <property type="entry name" value="Ala_racemase/Decarboxylase_C"/>
</dbReference>
<dbReference type="PANTHER" id="PTHR30511">
    <property type="entry name" value="ALANINE RACEMASE"/>
    <property type="match status" value="1"/>
</dbReference>
<feature type="domain" description="Alanine racemase C-terminal" evidence="8">
    <location>
        <begin position="582"/>
        <end position="711"/>
    </location>
</feature>
<dbReference type="GO" id="GO:0030170">
    <property type="term" value="F:pyridoxal phosphate binding"/>
    <property type="evidence" value="ECO:0007669"/>
    <property type="project" value="UniProtKB-UniRule"/>
</dbReference>
<feature type="modified residue" description="N6-(pyridoxal phosphate)lysine" evidence="4 5">
    <location>
        <position position="376"/>
    </location>
</feature>
<evidence type="ECO:0000259" key="8">
    <source>
        <dbReference type="SMART" id="SM01005"/>
    </source>
</evidence>
<dbReference type="OrthoDB" id="9813814at2"/>
<accession>A0A318XKJ9</accession>
<evidence type="ECO:0000256" key="5">
    <source>
        <dbReference type="PIRSR" id="PIRSR600821-50"/>
    </source>
</evidence>
<dbReference type="InterPro" id="IPR011079">
    <property type="entry name" value="Ala_racemase_C"/>
</dbReference>
<comment type="function">
    <text evidence="4">Catalyzes the interconversion of L-alanine and D-alanine. May also act on other amino acids.</text>
</comment>
<evidence type="ECO:0000256" key="6">
    <source>
        <dbReference type="PIRSR" id="PIRSR600821-52"/>
    </source>
</evidence>
<feature type="transmembrane region" description="Helical" evidence="7">
    <location>
        <begin position="119"/>
        <end position="137"/>
    </location>
</feature>
<evidence type="ECO:0000256" key="4">
    <source>
        <dbReference type="HAMAP-Rule" id="MF_01201"/>
    </source>
</evidence>
<dbReference type="Gene3D" id="3.20.20.10">
    <property type="entry name" value="Alanine racemase"/>
    <property type="match status" value="1"/>
</dbReference>
<dbReference type="HAMAP" id="MF_01201">
    <property type="entry name" value="Ala_racemase"/>
    <property type="match status" value="1"/>
</dbReference>
<feature type="transmembrane region" description="Helical" evidence="7">
    <location>
        <begin position="275"/>
        <end position="301"/>
    </location>
</feature>
<dbReference type="PRINTS" id="PR00992">
    <property type="entry name" value="ALARACEMASE"/>
</dbReference>